<feature type="compositionally biased region" description="Basic residues" evidence="9">
    <location>
        <begin position="121"/>
        <end position="133"/>
    </location>
</feature>
<comment type="function">
    <text evidence="7">Located on the platform of the 30S subunit, it bridges several disparate RNA helices of the 16S rRNA. Forms part of the Shine-Dalgarno cleft in the 70S ribosome.</text>
</comment>
<dbReference type="PROSITE" id="PS00054">
    <property type="entry name" value="RIBOSOMAL_S11"/>
    <property type="match status" value="1"/>
</dbReference>
<evidence type="ECO:0000256" key="7">
    <source>
        <dbReference type="HAMAP-Rule" id="MF_01310"/>
    </source>
</evidence>
<feature type="region of interest" description="Disordered" evidence="9">
    <location>
        <begin position="111"/>
        <end position="133"/>
    </location>
</feature>
<evidence type="ECO:0000256" key="4">
    <source>
        <dbReference type="ARBA" id="ARBA00022980"/>
    </source>
</evidence>
<comment type="similarity">
    <text evidence="1 7 8">Belongs to the universal ribosomal protein uS11 family.</text>
</comment>
<evidence type="ECO:0000313" key="10">
    <source>
        <dbReference type="EMBL" id="AIA34137.1"/>
    </source>
</evidence>
<dbReference type="HOGENOM" id="CLU_072439_5_0_14"/>
<sequence>MANKVVKKTKKKNITKGVAHIHSTNQNTIVTFADELGNVIAWSSSGAIGYKGTKKKTPYAAGLAAQAASEAAKEHGIKSVRVELKGIGAGKDAARKQIEVSGITVTEIKDVTPVPHNGTRPPKRILKREKMRK</sequence>
<evidence type="ECO:0000256" key="1">
    <source>
        <dbReference type="ARBA" id="ARBA00006194"/>
    </source>
</evidence>
<dbReference type="InterPro" id="IPR036967">
    <property type="entry name" value="Ribosomal_uS11_sf"/>
</dbReference>
<evidence type="ECO:0000256" key="8">
    <source>
        <dbReference type="RuleBase" id="RU003629"/>
    </source>
</evidence>
<evidence type="ECO:0000256" key="2">
    <source>
        <dbReference type="ARBA" id="ARBA00022730"/>
    </source>
</evidence>
<accession>A0A059Y906</accession>
<dbReference type="HAMAP" id="MF_01310">
    <property type="entry name" value="Ribosomal_uS11"/>
    <property type="match status" value="1"/>
</dbReference>
<dbReference type="PATRIC" id="fig|1316930.3.peg.576"/>
<dbReference type="GO" id="GO:1990904">
    <property type="term" value="C:ribonucleoprotein complex"/>
    <property type="evidence" value="ECO:0007669"/>
    <property type="project" value="UniProtKB-KW"/>
</dbReference>
<name>A0A059Y906_MYCBV</name>
<evidence type="ECO:0000256" key="6">
    <source>
        <dbReference type="ARBA" id="ARBA00035160"/>
    </source>
</evidence>
<comment type="subunit">
    <text evidence="7">Part of the 30S ribosomal subunit. Interacts with proteins S7 and S18. Binds to IF-3.</text>
</comment>
<evidence type="ECO:0000256" key="9">
    <source>
        <dbReference type="SAM" id="MobiDB-lite"/>
    </source>
</evidence>
<dbReference type="GO" id="GO:0019843">
    <property type="term" value="F:rRNA binding"/>
    <property type="evidence" value="ECO:0007669"/>
    <property type="project" value="UniProtKB-UniRule"/>
</dbReference>
<dbReference type="SUPFAM" id="SSF53137">
    <property type="entry name" value="Translational machinery components"/>
    <property type="match status" value="1"/>
</dbReference>
<reference evidence="10 11" key="1">
    <citation type="submission" date="2013-04" db="EMBL/GenBank/DDBJ databases">
        <authorList>
            <person name="Lin L."/>
            <person name="Zeng Z."/>
            <person name="Xie J."/>
            <person name="Luo L."/>
            <person name="Yang Z."/>
            <person name="Liang W."/>
            <person name="Lin H."/>
            <person name="Dong C."/>
            <person name="Sun Y."/>
        </authorList>
    </citation>
    <scope>NUCLEOTIDE SEQUENCE [LARGE SCALE GENOMIC DNA]</scope>
    <source>
        <strain evidence="10 11">CQ-W70</strain>
    </source>
</reference>
<dbReference type="PIRSF" id="PIRSF002131">
    <property type="entry name" value="Ribosomal_S11"/>
    <property type="match status" value="1"/>
</dbReference>
<dbReference type="InterPro" id="IPR001971">
    <property type="entry name" value="Ribosomal_uS11"/>
</dbReference>
<dbReference type="GO" id="GO:0005840">
    <property type="term" value="C:ribosome"/>
    <property type="evidence" value="ECO:0007669"/>
    <property type="project" value="UniProtKB-KW"/>
</dbReference>
<dbReference type="RefSeq" id="WP_004023933.1">
    <property type="nucleotide sequence ID" value="NZ_CP005933.1"/>
</dbReference>
<dbReference type="GO" id="GO:0003735">
    <property type="term" value="F:structural constituent of ribosome"/>
    <property type="evidence" value="ECO:0007669"/>
    <property type="project" value="InterPro"/>
</dbReference>
<protein>
    <recommendedName>
        <fullName evidence="6 7">Small ribosomal subunit protein uS11</fullName>
    </recommendedName>
</protein>
<gene>
    <name evidence="7" type="primary">rpsK</name>
    <name evidence="10" type="ORF">K668_02805</name>
</gene>
<dbReference type="Pfam" id="PF00411">
    <property type="entry name" value="Ribosomal_S11"/>
    <property type="match status" value="1"/>
</dbReference>
<dbReference type="EMBL" id="CP005933">
    <property type="protein sequence ID" value="AIA34137.1"/>
    <property type="molecule type" value="Genomic_DNA"/>
</dbReference>
<dbReference type="KEGG" id="mbq:K668_02805"/>
<dbReference type="NCBIfam" id="TIGR03632">
    <property type="entry name" value="uS11_bact"/>
    <property type="match status" value="1"/>
</dbReference>
<dbReference type="InterPro" id="IPR018102">
    <property type="entry name" value="Ribosomal_uS11_CS"/>
</dbReference>
<evidence type="ECO:0000256" key="5">
    <source>
        <dbReference type="ARBA" id="ARBA00023274"/>
    </source>
</evidence>
<organism evidence="10 11">
    <name type="scientific">Mycoplasmopsis bovis CQ-W70</name>
    <dbReference type="NCBI Taxonomy" id="1316930"/>
    <lineage>
        <taxon>Bacteria</taxon>
        <taxon>Bacillati</taxon>
        <taxon>Mycoplasmatota</taxon>
        <taxon>Mycoplasmoidales</taxon>
        <taxon>Metamycoplasmataceae</taxon>
        <taxon>Mycoplasmopsis</taxon>
    </lineage>
</organism>
<evidence type="ECO:0000313" key="11">
    <source>
        <dbReference type="Proteomes" id="UP000027182"/>
    </source>
</evidence>
<dbReference type="GeneID" id="66645546"/>
<dbReference type="GeneID" id="93358260"/>
<keyword evidence="4 7" id="KW-0689">Ribosomal protein</keyword>
<evidence type="ECO:0000256" key="3">
    <source>
        <dbReference type="ARBA" id="ARBA00022884"/>
    </source>
</evidence>
<dbReference type="PANTHER" id="PTHR11759">
    <property type="entry name" value="40S RIBOSOMAL PROTEIN S14/30S RIBOSOMAL PROTEIN S11"/>
    <property type="match status" value="1"/>
</dbReference>
<keyword evidence="3 7" id="KW-0694">RNA-binding</keyword>
<proteinExistence type="inferred from homology"/>
<keyword evidence="5 7" id="KW-0687">Ribonucleoprotein</keyword>
<dbReference type="Gene3D" id="3.30.420.80">
    <property type="entry name" value="Ribosomal protein S11"/>
    <property type="match status" value="1"/>
</dbReference>
<dbReference type="Proteomes" id="UP000027182">
    <property type="component" value="Chromosome"/>
</dbReference>
<keyword evidence="2 7" id="KW-0699">rRNA-binding</keyword>
<dbReference type="NCBIfam" id="NF003698">
    <property type="entry name" value="PRK05309.1"/>
    <property type="match status" value="1"/>
</dbReference>
<dbReference type="GO" id="GO:0006412">
    <property type="term" value="P:translation"/>
    <property type="evidence" value="ECO:0007669"/>
    <property type="project" value="UniProtKB-UniRule"/>
</dbReference>
<dbReference type="AlphaFoldDB" id="A0A059Y906"/>
<dbReference type="InterPro" id="IPR019981">
    <property type="entry name" value="Ribosomal_uS11_bac-type"/>
</dbReference>